<sequence>MQLWPIPTQEHFPVECLLVISMLSNFGGSSLIFSLLLNHTWAVLVAAVYTYAVSRARNIRVPFNSVYVGLFVSYFCGLLYFNTTSWGLLLFVSIHFCFSFFFIYIPLLYDLYDGIIGYGDLCGTFLYLLVKAFSLKVLWASTKLIIDQEVASWLVGFIGLVLLLDSFLFRKQFYLLKLQRVRTRRSKSG</sequence>
<organism evidence="1 2">
    <name type="scientific">Melia azedarach</name>
    <name type="common">Chinaberry tree</name>
    <dbReference type="NCBI Taxonomy" id="155640"/>
    <lineage>
        <taxon>Eukaryota</taxon>
        <taxon>Viridiplantae</taxon>
        <taxon>Streptophyta</taxon>
        <taxon>Embryophyta</taxon>
        <taxon>Tracheophyta</taxon>
        <taxon>Spermatophyta</taxon>
        <taxon>Magnoliopsida</taxon>
        <taxon>eudicotyledons</taxon>
        <taxon>Gunneridae</taxon>
        <taxon>Pentapetalae</taxon>
        <taxon>rosids</taxon>
        <taxon>malvids</taxon>
        <taxon>Sapindales</taxon>
        <taxon>Meliaceae</taxon>
        <taxon>Melia</taxon>
    </lineage>
</organism>
<dbReference type="EMBL" id="CM051402">
    <property type="protein sequence ID" value="KAJ4710769.1"/>
    <property type="molecule type" value="Genomic_DNA"/>
</dbReference>
<protein>
    <submittedName>
        <fullName evidence="1">Uncharacterized protein</fullName>
    </submittedName>
</protein>
<proteinExistence type="predicted"/>
<name>A0ACC1XH62_MELAZ</name>
<keyword evidence="2" id="KW-1185">Reference proteome</keyword>
<evidence type="ECO:0000313" key="1">
    <source>
        <dbReference type="EMBL" id="KAJ4710769.1"/>
    </source>
</evidence>
<gene>
    <name evidence="1" type="ORF">OWV82_016906</name>
</gene>
<accession>A0ACC1XH62</accession>
<comment type="caution">
    <text evidence="1">The sequence shown here is derived from an EMBL/GenBank/DDBJ whole genome shotgun (WGS) entry which is preliminary data.</text>
</comment>
<evidence type="ECO:0000313" key="2">
    <source>
        <dbReference type="Proteomes" id="UP001164539"/>
    </source>
</evidence>
<dbReference type="Proteomes" id="UP001164539">
    <property type="component" value="Chromosome 9"/>
</dbReference>
<reference evidence="1 2" key="1">
    <citation type="journal article" date="2023" name="Science">
        <title>Complex scaffold remodeling in plant triterpene biosynthesis.</title>
        <authorList>
            <person name="De La Pena R."/>
            <person name="Hodgson H."/>
            <person name="Liu J.C."/>
            <person name="Stephenson M.J."/>
            <person name="Martin A.C."/>
            <person name="Owen C."/>
            <person name="Harkess A."/>
            <person name="Leebens-Mack J."/>
            <person name="Jimenez L.E."/>
            <person name="Osbourn A."/>
            <person name="Sattely E.S."/>
        </authorList>
    </citation>
    <scope>NUCLEOTIDE SEQUENCE [LARGE SCALE GENOMIC DNA]</scope>
    <source>
        <strain evidence="2">cv. JPN11</strain>
        <tissue evidence="1">Leaf</tissue>
    </source>
</reference>